<dbReference type="GO" id="GO:0003677">
    <property type="term" value="F:DNA binding"/>
    <property type="evidence" value="ECO:0007669"/>
    <property type="project" value="InterPro"/>
</dbReference>
<evidence type="ECO:0000313" key="3">
    <source>
        <dbReference type="Proteomes" id="UP000199673"/>
    </source>
</evidence>
<dbReference type="NCBIfam" id="NF033573">
    <property type="entry name" value="transpos_IS200"/>
    <property type="match status" value="1"/>
</dbReference>
<reference evidence="3" key="1">
    <citation type="submission" date="2016-10" db="EMBL/GenBank/DDBJ databases">
        <authorList>
            <person name="Varghese N."/>
            <person name="Submissions S."/>
        </authorList>
    </citation>
    <scope>NUCLEOTIDE SEQUENCE [LARGE SCALE GENOMIC DNA]</scope>
    <source>
        <strain evidence="3">DSM 23445</strain>
    </source>
</reference>
<dbReference type="Proteomes" id="UP000199673">
    <property type="component" value="Unassembled WGS sequence"/>
</dbReference>
<dbReference type="SMART" id="SM01321">
    <property type="entry name" value="Y1_Tnp"/>
    <property type="match status" value="1"/>
</dbReference>
<proteinExistence type="predicted"/>
<dbReference type="EMBL" id="FPBF01000005">
    <property type="protein sequence ID" value="SFU02596.1"/>
    <property type="molecule type" value="Genomic_DNA"/>
</dbReference>
<dbReference type="InterPro" id="IPR002686">
    <property type="entry name" value="Transposase_17"/>
</dbReference>
<feature type="domain" description="Transposase IS200-like" evidence="1">
    <location>
        <begin position="5"/>
        <end position="117"/>
    </location>
</feature>
<dbReference type="PANTHER" id="PTHR33360">
    <property type="entry name" value="TRANSPOSASE FOR INSERTION SEQUENCE ELEMENT IS200"/>
    <property type="match status" value="1"/>
</dbReference>
<dbReference type="SUPFAM" id="SSF143422">
    <property type="entry name" value="Transposase IS200-like"/>
    <property type="match status" value="1"/>
</dbReference>
<protein>
    <submittedName>
        <fullName evidence="2">REP element-mobilizing transposase RayT</fullName>
    </submittedName>
</protein>
<dbReference type="GO" id="GO:0004803">
    <property type="term" value="F:transposase activity"/>
    <property type="evidence" value="ECO:0007669"/>
    <property type="project" value="InterPro"/>
</dbReference>
<dbReference type="GO" id="GO:0006313">
    <property type="term" value="P:DNA transposition"/>
    <property type="evidence" value="ECO:0007669"/>
    <property type="project" value="InterPro"/>
</dbReference>
<keyword evidence="3" id="KW-1185">Reference proteome</keyword>
<dbReference type="OrthoDB" id="9797997at2"/>
<gene>
    <name evidence="2" type="ORF">SAMN04489724_3403</name>
</gene>
<dbReference type="Gene3D" id="3.30.70.1290">
    <property type="entry name" value="Transposase IS200-like"/>
    <property type="match status" value="1"/>
</dbReference>
<dbReference type="InterPro" id="IPR036515">
    <property type="entry name" value="Transposase_17_sf"/>
</dbReference>
<organism evidence="2 3">
    <name type="scientific">Algoriphagus locisalis</name>
    <dbReference type="NCBI Taxonomy" id="305507"/>
    <lineage>
        <taxon>Bacteria</taxon>
        <taxon>Pseudomonadati</taxon>
        <taxon>Bacteroidota</taxon>
        <taxon>Cytophagia</taxon>
        <taxon>Cytophagales</taxon>
        <taxon>Cyclobacteriaceae</taxon>
        <taxon>Algoriphagus</taxon>
    </lineage>
</organism>
<name>A0A1I7CT92_9BACT</name>
<dbReference type="Pfam" id="PF01797">
    <property type="entry name" value="Y1_Tnp"/>
    <property type="match status" value="1"/>
</dbReference>
<dbReference type="RefSeq" id="WP_091695668.1">
    <property type="nucleotide sequence ID" value="NZ_FPBF01000005.1"/>
</dbReference>
<dbReference type="AlphaFoldDB" id="A0A1I7CT92"/>
<dbReference type="PANTHER" id="PTHR33360:SF2">
    <property type="entry name" value="TRANSPOSASE FOR INSERTION SEQUENCE ELEMENT IS200"/>
    <property type="match status" value="1"/>
</dbReference>
<accession>A0A1I7CT92</accession>
<evidence type="ECO:0000313" key="2">
    <source>
        <dbReference type="EMBL" id="SFU02596.1"/>
    </source>
</evidence>
<evidence type="ECO:0000259" key="1">
    <source>
        <dbReference type="SMART" id="SM01321"/>
    </source>
</evidence>
<sequence length="148" mass="17513">MAQSLSKVYLHIVFSTKRRIPYVKEEFKEAMESYLVKVGSDLGSFTESIYLNPDHLHWLCTLPRTIAIAEFLNKVKSNSSKIGKLEVSPHFAWQNGYGAFSVSQSKVETVRAYILNQHEHHRKVTFQEEFRKFLEEYRIEYDEKYVWD</sequence>